<feature type="region of interest" description="Disordered" evidence="1">
    <location>
        <begin position="166"/>
        <end position="185"/>
    </location>
</feature>
<dbReference type="EMBL" id="OOIL02006271">
    <property type="protein sequence ID" value="VFQ96757.1"/>
    <property type="molecule type" value="Genomic_DNA"/>
</dbReference>
<feature type="compositionally biased region" description="Low complexity" evidence="1">
    <location>
        <begin position="103"/>
        <end position="112"/>
    </location>
</feature>
<proteinExistence type="predicted"/>
<sequence length="185" mass="20654">MWGRHRSLTECMYLSSAILADYGYAEEMEQLLQGTRWHRLFTMRAESSLPLTIKFLCSLELEPSTRRLGVSSTESNDASSFAPSTSGASLQVSSKRATRRRPTTSQTPAAPTQADLILEWARRIMEQQETILQRMSEIGQQHASQAESFTQLRNIFIGFHSDVHIGLTPRSPEGDDPSSSAPPPQ</sequence>
<keyword evidence="3" id="KW-1185">Reference proteome</keyword>
<organism evidence="2 3">
    <name type="scientific">Cuscuta campestris</name>
    <dbReference type="NCBI Taxonomy" id="132261"/>
    <lineage>
        <taxon>Eukaryota</taxon>
        <taxon>Viridiplantae</taxon>
        <taxon>Streptophyta</taxon>
        <taxon>Embryophyta</taxon>
        <taxon>Tracheophyta</taxon>
        <taxon>Spermatophyta</taxon>
        <taxon>Magnoliopsida</taxon>
        <taxon>eudicotyledons</taxon>
        <taxon>Gunneridae</taxon>
        <taxon>Pentapetalae</taxon>
        <taxon>asterids</taxon>
        <taxon>lamiids</taxon>
        <taxon>Solanales</taxon>
        <taxon>Convolvulaceae</taxon>
        <taxon>Cuscuteae</taxon>
        <taxon>Cuscuta</taxon>
        <taxon>Cuscuta subgen. Grammica</taxon>
        <taxon>Cuscuta sect. Cleistogrammica</taxon>
    </lineage>
</organism>
<dbReference type="AlphaFoldDB" id="A0A484N843"/>
<feature type="compositionally biased region" description="Polar residues" evidence="1">
    <location>
        <begin position="70"/>
        <end position="95"/>
    </location>
</feature>
<feature type="region of interest" description="Disordered" evidence="1">
    <location>
        <begin position="67"/>
        <end position="112"/>
    </location>
</feature>
<evidence type="ECO:0000313" key="2">
    <source>
        <dbReference type="EMBL" id="VFQ96757.1"/>
    </source>
</evidence>
<evidence type="ECO:0000256" key="1">
    <source>
        <dbReference type="SAM" id="MobiDB-lite"/>
    </source>
</evidence>
<accession>A0A484N843</accession>
<gene>
    <name evidence="2" type="ORF">CCAM_LOCUS38533</name>
</gene>
<reference evidence="2 3" key="1">
    <citation type="submission" date="2018-04" db="EMBL/GenBank/DDBJ databases">
        <authorList>
            <person name="Vogel A."/>
        </authorList>
    </citation>
    <scope>NUCLEOTIDE SEQUENCE [LARGE SCALE GENOMIC DNA]</scope>
</reference>
<name>A0A484N843_9ASTE</name>
<protein>
    <submittedName>
        <fullName evidence="2">Uncharacterized protein</fullName>
    </submittedName>
</protein>
<dbReference type="Proteomes" id="UP000595140">
    <property type="component" value="Unassembled WGS sequence"/>
</dbReference>
<evidence type="ECO:0000313" key="3">
    <source>
        <dbReference type="Proteomes" id="UP000595140"/>
    </source>
</evidence>